<evidence type="ECO:0000259" key="2">
    <source>
        <dbReference type="Pfam" id="PF08005"/>
    </source>
</evidence>
<keyword evidence="1" id="KW-0175">Coiled coil</keyword>
<accession>A0A8S1MQ72</accession>
<dbReference type="OMA" id="EVDCQQK"/>
<dbReference type="InterPro" id="IPR012983">
    <property type="entry name" value="PHR"/>
</dbReference>
<protein>
    <recommendedName>
        <fullName evidence="2">PHR domain-containing protein</fullName>
    </recommendedName>
</protein>
<evidence type="ECO:0000256" key="1">
    <source>
        <dbReference type="SAM" id="Coils"/>
    </source>
</evidence>
<dbReference type="Pfam" id="PF08005">
    <property type="entry name" value="PHR"/>
    <property type="match status" value="1"/>
</dbReference>
<proteinExistence type="predicted"/>
<dbReference type="Proteomes" id="UP000688137">
    <property type="component" value="Unassembled WGS sequence"/>
</dbReference>
<dbReference type="CDD" id="cd19756">
    <property type="entry name" value="Bbox2"/>
    <property type="match status" value="1"/>
</dbReference>
<feature type="domain" description="PHR" evidence="2">
    <location>
        <begin position="218"/>
        <end position="369"/>
    </location>
</feature>
<comment type="caution">
    <text evidence="3">The sequence shown here is derived from an EMBL/GenBank/DDBJ whole genome shotgun (WGS) entry which is preliminary data.</text>
</comment>
<dbReference type="AlphaFoldDB" id="A0A8S1MQ72"/>
<name>A0A8S1MQ72_PARPR</name>
<reference evidence="3" key="1">
    <citation type="submission" date="2021-01" db="EMBL/GenBank/DDBJ databases">
        <authorList>
            <consortium name="Genoscope - CEA"/>
            <person name="William W."/>
        </authorList>
    </citation>
    <scope>NUCLEOTIDE SEQUENCE</scope>
</reference>
<dbReference type="EMBL" id="CAJJDM010000066">
    <property type="protein sequence ID" value="CAD8080621.1"/>
    <property type="molecule type" value="Genomic_DNA"/>
</dbReference>
<evidence type="ECO:0000313" key="3">
    <source>
        <dbReference type="EMBL" id="CAD8080621.1"/>
    </source>
</evidence>
<evidence type="ECO:0000313" key="4">
    <source>
        <dbReference type="Proteomes" id="UP000688137"/>
    </source>
</evidence>
<feature type="coiled-coil region" evidence="1">
    <location>
        <begin position="84"/>
        <end position="118"/>
    </location>
</feature>
<organism evidence="3 4">
    <name type="scientific">Paramecium primaurelia</name>
    <dbReference type="NCBI Taxonomy" id="5886"/>
    <lineage>
        <taxon>Eukaryota</taxon>
        <taxon>Sar</taxon>
        <taxon>Alveolata</taxon>
        <taxon>Ciliophora</taxon>
        <taxon>Intramacronucleata</taxon>
        <taxon>Oligohymenophorea</taxon>
        <taxon>Peniculida</taxon>
        <taxon>Parameciidae</taxon>
        <taxon>Paramecium</taxon>
    </lineage>
</organism>
<sequence length="370" mass="43501">MQTLFCEDKEHLDNPLNLFCLEVDCQQKGLICSFCLLKSHQNHVKNVFPLKTIIQSLNKANNPKNQQELHNKGNEIFGKHHKIKQTFRQNLIEIKEILNKLEREIEKQIKLLDLEADLFVGDAFEKSISMLNMEKLTKVQIESAIEKIEPLLKTCDGQIWILRDTEINQQAQKLIKTAEVIERESKYWLEKCLNDLKKLFETCQNPIKKQVKILSSQNRFQLTYEQWNLKETDAICLRSKKKHDIWLSGVGLYEITTWPESELSFQVQIFEGSNLNSKKIIYQDKFVIKNDMEFVNHIGKLYFTKAIKIEYDKPYTIALTPNQSCLSYYGANGKFETDEFQFEEPKFNQEYSDNSTTINQGVVPQFFYEE</sequence>
<keyword evidence="4" id="KW-1185">Reference proteome</keyword>
<gene>
    <name evidence="3" type="ORF">PPRIM_AZ9-3.1.T0640049</name>
</gene>